<name>A0A3G9GXV4_9FIRM</name>
<evidence type="ECO:0000256" key="5">
    <source>
        <dbReference type="ARBA" id="ARBA00023049"/>
    </source>
</evidence>
<dbReference type="Proteomes" id="UP000484547">
    <property type="component" value="Unassembled WGS sequence"/>
</dbReference>
<protein>
    <submittedName>
        <fullName evidence="11">M48 family metalloprotease</fullName>
    </submittedName>
    <submittedName>
        <fullName evidence="10">Peptidase M48 Ste24p</fullName>
    </submittedName>
</protein>
<sequence length="364" mass="39009">MFKKSKIIVGAALLAVSVLSFTLPQQAEAINLGSIAGKAVGAAKEQQEINKALNYYDNEGRHELFEALKQEDGVNSDYNANAMLGRIMQRMTPAIAKSDATINSKPYNYFVNNQEFFNAYCALGHNMSVNIGAFWFLDYNEDKLAAVIAHELVHGQKEHPIKGAKKKMSVDFVMKTVGSEIGGANGLAAQVVAVHAKNTGVTKPNEWEADNIAFTYMADAGYNVGAPAAVWQAVIESSSDSSKKDVLSDILNPSTHPKDSDRRNNYSKKLTEYSNGKVTVDANSGEVKINGKTFMTPAAAGNMSGMQRSYFVAGNLAAIYHAGQNTQNAYAEGGTVKIAGKGIITPVAGDISAGELVTILNNIK</sequence>
<dbReference type="CDD" id="cd07324">
    <property type="entry name" value="M48C_Oma1-like"/>
    <property type="match status" value="1"/>
</dbReference>
<feature type="domain" description="Peptidase M48" evidence="9">
    <location>
        <begin position="87"/>
        <end position="263"/>
    </location>
</feature>
<keyword evidence="8" id="KW-0732">Signal</keyword>
<dbReference type="PANTHER" id="PTHR22726">
    <property type="entry name" value="METALLOENDOPEPTIDASE OMA1"/>
    <property type="match status" value="1"/>
</dbReference>
<keyword evidence="2" id="KW-0479">Metal-binding</keyword>
<evidence type="ECO:0000313" key="11">
    <source>
        <dbReference type="EMBL" id="MTT74901.1"/>
    </source>
</evidence>
<dbReference type="EMBL" id="WNBW01000001">
    <property type="protein sequence ID" value="MTU03032.1"/>
    <property type="molecule type" value="Genomic_DNA"/>
</dbReference>
<proteinExistence type="inferred from homology"/>
<evidence type="ECO:0000256" key="6">
    <source>
        <dbReference type="RuleBase" id="RU003983"/>
    </source>
</evidence>
<evidence type="ECO:0000259" key="9">
    <source>
        <dbReference type="Pfam" id="PF01435"/>
    </source>
</evidence>
<dbReference type="OrthoDB" id="1624239at2"/>
<keyword evidence="4 6" id="KW-0862">Zinc</keyword>
<evidence type="ECO:0000256" key="1">
    <source>
        <dbReference type="ARBA" id="ARBA00022670"/>
    </source>
</evidence>
<accession>R6IKL6</accession>
<feature type="signal peptide" evidence="8">
    <location>
        <begin position="1"/>
        <end position="29"/>
    </location>
</feature>
<dbReference type="EMBL" id="WNBM01000001">
    <property type="protein sequence ID" value="MTT74901.1"/>
    <property type="molecule type" value="Genomic_DNA"/>
</dbReference>
<reference evidence="13 14" key="2">
    <citation type="journal article" date="2019" name="Nat. Med.">
        <title>A library of human gut bacterial isolates paired with longitudinal multiomics data enables mechanistic microbiome research.</title>
        <authorList>
            <person name="Poyet M."/>
            <person name="Groussin M."/>
            <person name="Gibbons S.M."/>
            <person name="Avila-Pacheco J."/>
            <person name="Jiang X."/>
            <person name="Kearney S.M."/>
            <person name="Perrotta A.R."/>
            <person name="Berdy B."/>
            <person name="Zhao S."/>
            <person name="Lieberman T.D."/>
            <person name="Swanson P.K."/>
            <person name="Smith M."/>
            <person name="Roesemann S."/>
            <person name="Alexander J.E."/>
            <person name="Rich S.A."/>
            <person name="Livny J."/>
            <person name="Vlamakis H."/>
            <person name="Clish C."/>
            <person name="Bullock K."/>
            <person name="Deik A."/>
            <person name="Scott J."/>
            <person name="Pierce K.A."/>
            <person name="Xavier R.J."/>
            <person name="Alm E.J."/>
        </authorList>
    </citation>
    <scope>NUCLEOTIDE SEQUENCE [LARGE SCALE GENOMIC DNA]</scope>
    <source>
        <strain evidence="11 14">BIOML-A13</strain>
        <strain evidence="12 13">BIOML-A3</strain>
    </source>
</reference>
<evidence type="ECO:0000313" key="10">
    <source>
        <dbReference type="EMBL" id="CDB46969.1"/>
    </source>
</evidence>
<evidence type="ECO:0000256" key="3">
    <source>
        <dbReference type="ARBA" id="ARBA00022801"/>
    </source>
</evidence>
<dbReference type="Pfam" id="PF01435">
    <property type="entry name" value="Peptidase_M48"/>
    <property type="match status" value="1"/>
</dbReference>
<evidence type="ECO:0000256" key="7">
    <source>
        <dbReference type="SAM" id="MobiDB-lite"/>
    </source>
</evidence>
<organism evidence="10">
    <name type="scientific">Phascolarctobacterium faecium</name>
    <dbReference type="NCBI Taxonomy" id="33025"/>
    <lineage>
        <taxon>Bacteria</taxon>
        <taxon>Bacillati</taxon>
        <taxon>Bacillota</taxon>
        <taxon>Negativicutes</taxon>
        <taxon>Acidaminococcales</taxon>
        <taxon>Acidaminococcaceae</taxon>
        <taxon>Phascolarctobacterium</taxon>
    </lineage>
</organism>
<evidence type="ECO:0000256" key="2">
    <source>
        <dbReference type="ARBA" id="ARBA00022723"/>
    </source>
</evidence>
<comment type="similarity">
    <text evidence="6">Belongs to the peptidase M48 family.</text>
</comment>
<dbReference type="GO" id="GO:0046872">
    <property type="term" value="F:metal ion binding"/>
    <property type="evidence" value="ECO:0007669"/>
    <property type="project" value="UniProtKB-KW"/>
</dbReference>
<keyword evidence="3 6" id="KW-0378">Hydrolase</keyword>
<dbReference type="GO" id="GO:0016020">
    <property type="term" value="C:membrane"/>
    <property type="evidence" value="ECO:0007669"/>
    <property type="project" value="TreeGrafter"/>
</dbReference>
<feature type="chain" id="PRO_5044594275" evidence="8">
    <location>
        <begin position="30"/>
        <end position="364"/>
    </location>
</feature>
<dbReference type="PANTHER" id="PTHR22726:SF1">
    <property type="entry name" value="METALLOENDOPEPTIDASE OMA1, MITOCHONDRIAL"/>
    <property type="match status" value="1"/>
</dbReference>
<dbReference type="RefSeq" id="WP_021718882.1">
    <property type="nucleotide sequence ID" value="NZ_AP019004.1"/>
</dbReference>
<evidence type="ECO:0000313" key="13">
    <source>
        <dbReference type="Proteomes" id="UP000443070"/>
    </source>
</evidence>
<dbReference type="GO" id="GO:0051603">
    <property type="term" value="P:proteolysis involved in protein catabolic process"/>
    <property type="evidence" value="ECO:0007669"/>
    <property type="project" value="TreeGrafter"/>
</dbReference>
<feature type="region of interest" description="Disordered" evidence="7">
    <location>
        <begin position="244"/>
        <end position="266"/>
    </location>
</feature>
<gene>
    <name evidence="10" type="ORF">BN533_01982</name>
    <name evidence="11" type="ORF">GMD11_01285</name>
    <name evidence="12" type="ORF">GMD18_01280</name>
</gene>
<dbReference type="InterPro" id="IPR001915">
    <property type="entry name" value="Peptidase_M48"/>
</dbReference>
<comment type="caution">
    <text evidence="10">The sequence shown here is derived from an EMBL/GenBank/DDBJ whole genome shotgun (WGS) entry which is preliminary data.</text>
</comment>
<dbReference type="AlphaFoldDB" id="A0A3G9GXV4"/>
<accession>A0A3G9GXV4</accession>
<evidence type="ECO:0000313" key="12">
    <source>
        <dbReference type="EMBL" id="MTU03032.1"/>
    </source>
</evidence>
<evidence type="ECO:0000256" key="8">
    <source>
        <dbReference type="SAM" id="SignalP"/>
    </source>
</evidence>
<comment type="cofactor">
    <cofactor evidence="6">
        <name>Zn(2+)</name>
        <dbReference type="ChEBI" id="CHEBI:29105"/>
    </cofactor>
    <text evidence="6">Binds 1 zinc ion per subunit.</text>
</comment>
<evidence type="ECO:0000256" key="4">
    <source>
        <dbReference type="ARBA" id="ARBA00022833"/>
    </source>
</evidence>
<dbReference type="GO" id="GO:0004222">
    <property type="term" value="F:metalloendopeptidase activity"/>
    <property type="evidence" value="ECO:0007669"/>
    <property type="project" value="InterPro"/>
</dbReference>
<keyword evidence="5 6" id="KW-0482">Metalloprotease</keyword>
<evidence type="ECO:0000313" key="14">
    <source>
        <dbReference type="Proteomes" id="UP000484547"/>
    </source>
</evidence>
<dbReference type="InterPro" id="IPR051156">
    <property type="entry name" value="Mito/Outer_Membr_Metalloprot"/>
</dbReference>
<dbReference type="EMBL" id="CBDS010000102">
    <property type="protein sequence ID" value="CDB46969.1"/>
    <property type="molecule type" value="Genomic_DNA"/>
</dbReference>
<dbReference type="GeneID" id="49406830"/>
<dbReference type="Proteomes" id="UP000443070">
    <property type="component" value="Unassembled WGS sequence"/>
</dbReference>
<keyword evidence="1 6" id="KW-0645">Protease</keyword>
<reference evidence="10" key="1">
    <citation type="submission" date="2012-11" db="EMBL/GenBank/DDBJ databases">
        <title>Dependencies among metagenomic species, viruses, plasmids and units of genetic variation.</title>
        <authorList>
            <person name="Nielsen H.B."/>
            <person name="Almeida M."/>
            <person name="Juncker A.S."/>
            <person name="Rasmussen S."/>
            <person name="Li J."/>
            <person name="Sunagawa S."/>
            <person name="Plichta D."/>
            <person name="Gautier L."/>
            <person name="Le Chatelier E."/>
            <person name="Peletier E."/>
            <person name="Bonde I."/>
            <person name="Nielsen T."/>
            <person name="Manichanh C."/>
            <person name="Arumugam M."/>
            <person name="Batto J."/>
            <person name="Santos M.B.Q.D."/>
            <person name="Blom N."/>
            <person name="Borruel N."/>
            <person name="Burgdorf K.S."/>
            <person name="Boumezbeur F."/>
            <person name="Casellas F."/>
            <person name="Dore J."/>
            <person name="Guarner F."/>
            <person name="Hansen T."/>
            <person name="Hildebrand F."/>
            <person name="Kaas R.S."/>
            <person name="Kennedy S."/>
            <person name="Kristiansen K."/>
            <person name="Kultima J.R."/>
            <person name="Leonard P."/>
            <person name="Levenez F."/>
            <person name="Lund O."/>
            <person name="Moumen B."/>
            <person name="Le Paslier D."/>
            <person name="Pons N."/>
            <person name="Pedersen O."/>
            <person name="Prifti E."/>
            <person name="Qin J."/>
            <person name="Raes J."/>
            <person name="Tap J."/>
            <person name="Tims S."/>
            <person name="Ussery D.W."/>
            <person name="Yamada T."/>
            <person name="MetaHit consortium"/>
            <person name="Renault P."/>
            <person name="Sicheritz-Ponten T."/>
            <person name="Bork P."/>
            <person name="Wang J."/>
            <person name="Brunak S."/>
            <person name="Ehrlich S.D."/>
        </authorList>
    </citation>
    <scope>NUCLEOTIDE SEQUENCE [LARGE SCALE GENOMIC DNA]</scope>
</reference>
<keyword evidence="13" id="KW-1185">Reference proteome</keyword>